<keyword evidence="2" id="KW-0472">Membrane</keyword>
<evidence type="ECO:0008006" key="8">
    <source>
        <dbReference type="Google" id="ProtNLM"/>
    </source>
</evidence>
<feature type="domain" description="Protein YTP1-like C-terminal" evidence="5">
    <location>
        <begin position="193"/>
        <end position="441"/>
    </location>
</feature>
<keyword evidence="2" id="KW-0812">Transmembrane</keyword>
<dbReference type="PANTHER" id="PTHR31685">
    <property type="entry name" value="INTEGRAL MEMBRANE PROTEIN (AFU_ORTHOLOGUE AFUA_6G12730)-RELATED"/>
    <property type="match status" value="1"/>
</dbReference>
<keyword evidence="7" id="KW-1185">Reference proteome</keyword>
<protein>
    <recommendedName>
        <fullName evidence="8">Protein YTP1-like C-terminal domain-containing protein</fullName>
    </recommendedName>
</protein>
<feature type="transmembrane region" description="Helical" evidence="2">
    <location>
        <begin position="188"/>
        <end position="208"/>
    </location>
</feature>
<dbReference type="AlphaFoldDB" id="A0A2C5YIB9"/>
<feature type="transmembrane region" description="Helical" evidence="2">
    <location>
        <begin position="28"/>
        <end position="48"/>
    </location>
</feature>
<dbReference type="STRING" id="2004952.A0A2C5YIB9"/>
<feature type="region of interest" description="Disordered" evidence="1">
    <location>
        <begin position="107"/>
        <end position="131"/>
    </location>
</feature>
<dbReference type="InterPro" id="IPR018827">
    <property type="entry name" value="YTP1_C"/>
</dbReference>
<dbReference type="Pfam" id="PF10348">
    <property type="entry name" value="DUF2427"/>
    <property type="match status" value="1"/>
</dbReference>
<feature type="domain" description="DUF2427" evidence="4">
    <location>
        <begin position="1"/>
        <end position="76"/>
    </location>
</feature>
<sequence>MLVCWVLVLPITVMLSLAGSRFTLMSQYWFLALNALGLVFGIIYNAQTPDLYPNNAHGKIGWLITMVASAQVLLTLAGWAGRLWRQGYLPLSSKQLVTRDFISDCSHSDSPQSPNSIHEASAKSNHQPPYSSVPDHDDYGAFSANSPDDHMGQDGFDGTAHASPPLPSSPMDKLWRCLAIISKVIDRIILPFGFVAITSGLATFGRLFEGNEVFSGLAHWIKGGVFFWLGLFTLGRWTGSFGDLGWAWNLPPNTSQRTWRPSAEWVESALIFFYGSTNIFLEHLGSESGVWSSQDLEHIAVTILFIGGGLCGILIESATVRRLLNTTVSKKAVVRSGPDDGGEAQRHTLVTPSYEVSLNPLPALIILLLGIIMSAHHQSSGMAVQIHRQWGLLLSGASFARCMTYILIFLRPPRSTLPSRPPTELLTAFGLITGGIVFMASVF</sequence>
<dbReference type="Proteomes" id="UP000226431">
    <property type="component" value="Unassembled WGS sequence"/>
</dbReference>
<feature type="transmembrane region" description="Helical" evidence="2">
    <location>
        <begin position="390"/>
        <end position="410"/>
    </location>
</feature>
<dbReference type="EMBL" id="NJES01000103">
    <property type="protein sequence ID" value="PHH77798.1"/>
    <property type="molecule type" value="Genomic_DNA"/>
</dbReference>
<feature type="transmembrane region" description="Helical" evidence="2">
    <location>
        <begin position="60"/>
        <end position="81"/>
    </location>
</feature>
<evidence type="ECO:0000259" key="4">
    <source>
        <dbReference type="Pfam" id="PF10348"/>
    </source>
</evidence>
<evidence type="ECO:0000256" key="1">
    <source>
        <dbReference type="SAM" id="MobiDB-lite"/>
    </source>
</evidence>
<dbReference type="Pfam" id="PF10355">
    <property type="entry name" value="Ytp1"/>
    <property type="match status" value="1"/>
</dbReference>
<evidence type="ECO:0000259" key="5">
    <source>
        <dbReference type="Pfam" id="PF10355"/>
    </source>
</evidence>
<feature type="transmembrane region" description="Helical" evidence="2">
    <location>
        <begin position="425"/>
        <end position="442"/>
    </location>
</feature>
<feature type="signal peptide" evidence="3">
    <location>
        <begin position="1"/>
        <end position="18"/>
    </location>
</feature>
<dbReference type="OrthoDB" id="4005299at2759"/>
<comment type="caution">
    <text evidence="6">The sequence shown here is derived from an EMBL/GenBank/DDBJ whole genome shotgun (WGS) entry which is preliminary data.</text>
</comment>
<gene>
    <name evidence="6" type="ORF">CDD80_179</name>
</gene>
<dbReference type="PANTHER" id="PTHR31685:SF3">
    <property type="entry name" value="INTEGRAL MEMBRANE PROTEIN (AFU_ORTHOLOGUE AFUA_6G12730)"/>
    <property type="match status" value="1"/>
</dbReference>
<accession>A0A2C5YIB9</accession>
<feature type="transmembrane region" description="Helical" evidence="2">
    <location>
        <begin position="296"/>
        <end position="315"/>
    </location>
</feature>
<name>A0A2C5YIB9_9HYPO</name>
<keyword evidence="3" id="KW-0732">Signal</keyword>
<feature type="chain" id="PRO_5012948335" description="Protein YTP1-like C-terminal domain-containing protein" evidence="3">
    <location>
        <begin position="19"/>
        <end position="443"/>
    </location>
</feature>
<feature type="transmembrane region" description="Helical" evidence="2">
    <location>
        <begin position="220"/>
        <end position="239"/>
    </location>
</feature>
<evidence type="ECO:0000256" key="2">
    <source>
        <dbReference type="SAM" id="Phobius"/>
    </source>
</evidence>
<organism evidence="6 7">
    <name type="scientific">Ophiocordyceps camponoti-rufipedis</name>
    <dbReference type="NCBI Taxonomy" id="2004952"/>
    <lineage>
        <taxon>Eukaryota</taxon>
        <taxon>Fungi</taxon>
        <taxon>Dikarya</taxon>
        <taxon>Ascomycota</taxon>
        <taxon>Pezizomycotina</taxon>
        <taxon>Sordariomycetes</taxon>
        <taxon>Hypocreomycetidae</taxon>
        <taxon>Hypocreales</taxon>
        <taxon>Ophiocordycipitaceae</taxon>
        <taxon>Ophiocordyceps</taxon>
    </lineage>
</organism>
<evidence type="ECO:0000313" key="7">
    <source>
        <dbReference type="Proteomes" id="UP000226431"/>
    </source>
</evidence>
<proteinExistence type="predicted"/>
<keyword evidence="2" id="KW-1133">Transmembrane helix</keyword>
<reference evidence="6 7" key="1">
    <citation type="submission" date="2017-06" db="EMBL/GenBank/DDBJ databases">
        <title>Ant-infecting Ophiocordyceps genomes reveal a high diversity of potential behavioral manipulation genes and a possible major role for enterotoxins.</title>
        <authorList>
            <person name="De Bekker C."/>
            <person name="Evans H.C."/>
            <person name="Brachmann A."/>
            <person name="Hughes D.P."/>
        </authorList>
    </citation>
    <scope>NUCLEOTIDE SEQUENCE [LARGE SCALE GENOMIC DNA]</scope>
    <source>
        <strain evidence="6 7">Map16</strain>
    </source>
</reference>
<evidence type="ECO:0000313" key="6">
    <source>
        <dbReference type="EMBL" id="PHH77798.1"/>
    </source>
</evidence>
<dbReference type="InterPro" id="IPR018825">
    <property type="entry name" value="DUF2427"/>
</dbReference>
<feature type="transmembrane region" description="Helical" evidence="2">
    <location>
        <begin position="361"/>
        <end position="378"/>
    </location>
</feature>
<feature type="compositionally biased region" description="Polar residues" evidence="1">
    <location>
        <begin position="108"/>
        <end position="130"/>
    </location>
</feature>
<evidence type="ECO:0000256" key="3">
    <source>
        <dbReference type="SAM" id="SignalP"/>
    </source>
</evidence>